<gene>
    <name evidence="2" type="ORF">B0H63DRAFT_414524</name>
</gene>
<evidence type="ECO:0000313" key="3">
    <source>
        <dbReference type="Proteomes" id="UP001285441"/>
    </source>
</evidence>
<feature type="compositionally biased region" description="Polar residues" evidence="1">
    <location>
        <begin position="387"/>
        <end position="404"/>
    </location>
</feature>
<accession>A0AAE0NPS0</accession>
<sequence>MESPISPMRAARPIEYTLSNISTTSAIITSFIRSVRAAHSDLAAVTRELSDLRLLLELLRDEPGIPLLLQAQVLVLLESCSETLSHIDTVLALCRDASQWMEMGKGEIVRHRASLDAFRAVLALAVDAVNLTHSNEADASSIRDHIMAEVDRIRFLTAPGAQGGGGLGPVLEPFLGTLVNCLQLTRSDTPTRDGAESPTLGETGLEDDMRSLKVDQEQHEVTIAHDPAPAAKPSKGPEFGQQYETAGPWYPSDKVPLPYYSTPPPSASPTRQTGPRHVPPPFRPHVGDSPTLSPLLPYRPHMPTQPSHSFPFSQQQHPPIQQQIWQYNNSPSIRSEPFTPSSFSSFLESPAMHSDRWSDPPPNQGQGYPHSRETSITSMHMARPESPYTTPSQSRITSGISQVSGFRPGSASPVPSSGALSASSFQQTQTMSPTPSFQQLEPPKSPAQWSFNSKSSHLGGSSSGKSISRPNSYNPHNARVEITPTRYLTDKGKASEVLHIDCSQGSAYAVTKHANKILKIWSVSKGSLHGSIKITSYVQPQVRSREYFIRSHAILSENATLLGITTHLGLTLEIHNFAKAGSNNSKKLQVIDEAHRWAASPLDAYNSDYAPLVVYRPKGDRIDRFFLSRHPSAKRPFWEDTHNAIELAKSGLPFVPRFPELTYSANSSILVAAAGPRPGDPPRERATILVAWQMSPVSESKLQARSPSDTVSSLLSDDADRHTPYRYCIPVYKALQTSLPSCLVASGNIAVSIWIPAGHEDIPLPGGKFRRTPVPALERYVVVWDLPSNTTKIFAIPNVQASVSPDCKHVAYCDASNGRFVVVDVANSEEVWHYPDTAKAIGIAPIPQLDNLSKVTVFDFSPDGKMLVVGDANGGLGVFDVKDVGATFELMDTTSEVTSPLGMRGGAVNELQS</sequence>
<dbReference type="Proteomes" id="UP001285441">
    <property type="component" value="Unassembled WGS sequence"/>
</dbReference>
<feature type="region of interest" description="Disordered" evidence="1">
    <location>
        <begin position="223"/>
        <end position="480"/>
    </location>
</feature>
<feature type="compositionally biased region" description="Low complexity" evidence="1">
    <location>
        <begin position="305"/>
        <end position="324"/>
    </location>
</feature>
<name>A0AAE0NPS0_9PEZI</name>
<protein>
    <submittedName>
        <fullName evidence="2">Uncharacterized protein</fullName>
    </submittedName>
</protein>
<dbReference type="AlphaFoldDB" id="A0AAE0NPS0"/>
<dbReference type="EMBL" id="JAULSW010000004">
    <property type="protein sequence ID" value="KAK3385451.1"/>
    <property type="molecule type" value="Genomic_DNA"/>
</dbReference>
<feature type="region of interest" description="Disordered" evidence="1">
    <location>
        <begin position="187"/>
        <end position="208"/>
    </location>
</feature>
<dbReference type="Gene3D" id="2.130.10.10">
    <property type="entry name" value="YVTN repeat-like/Quinoprotein amine dehydrogenase"/>
    <property type="match status" value="1"/>
</dbReference>
<evidence type="ECO:0000256" key="1">
    <source>
        <dbReference type="SAM" id="MobiDB-lite"/>
    </source>
</evidence>
<feature type="compositionally biased region" description="Low complexity" evidence="1">
    <location>
        <begin position="408"/>
        <end position="424"/>
    </location>
</feature>
<dbReference type="InterPro" id="IPR015943">
    <property type="entry name" value="WD40/YVTN_repeat-like_dom_sf"/>
</dbReference>
<organism evidence="2 3">
    <name type="scientific">Podospora didyma</name>
    <dbReference type="NCBI Taxonomy" id="330526"/>
    <lineage>
        <taxon>Eukaryota</taxon>
        <taxon>Fungi</taxon>
        <taxon>Dikarya</taxon>
        <taxon>Ascomycota</taxon>
        <taxon>Pezizomycotina</taxon>
        <taxon>Sordariomycetes</taxon>
        <taxon>Sordariomycetidae</taxon>
        <taxon>Sordariales</taxon>
        <taxon>Podosporaceae</taxon>
        <taxon>Podospora</taxon>
    </lineage>
</organism>
<comment type="caution">
    <text evidence="2">The sequence shown here is derived from an EMBL/GenBank/DDBJ whole genome shotgun (WGS) entry which is preliminary data.</text>
</comment>
<evidence type="ECO:0000313" key="2">
    <source>
        <dbReference type="EMBL" id="KAK3385451.1"/>
    </source>
</evidence>
<dbReference type="SUPFAM" id="SSF50969">
    <property type="entry name" value="YVTN repeat-like/Quinoprotein amine dehydrogenase"/>
    <property type="match status" value="1"/>
</dbReference>
<proteinExistence type="predicted"/>
<reference evidence="2" key="1">
    <citation type="journal article" date="2023" name="Mol. Phylogenet. Evol.">
        <title>Genome-scale phylogeny and comparative genomics of the fungal order Sordariales.</title>
        <authorList>
            <person name="Hensen N."/>
            <person name="Bonometti L."/>
            <person name="Westerberg I."/>
            <person name="Brannstrom I.O."/>
            <person name="Guillou S."/>
            <person name="Cros-Aarteil S."/>
            <person name="Calhoun S."/>
            <person name="Haridas S."/>
            <person name="Kuo A."/>
            <person name="Mondo S."/>
            <person name="Pangilinan J."/>
            <person name="Riley R."/>
            <person name="LaButti K."/>
            <person name="Andreopoulos B."/>
            <person name="Lipzen A."/>
            <person name="Chen C."/>
            <person name="Yan M."/>
            <person name="Daum C."/>
            <person name="Ng V."/>
            <person name="Clum A."/>
            <person name="Steindorff A."/>
            <person name="Ohm R.A."/>
            <person name="Martin F."/>
            <person name="Silar P."/>
            <person name="Natvig D.O."/>
            <person name="Lalanne C."/>
            <person name="Gautier V."/>
            <person name="Ament-Velasquez S.L."/>
            <person name="Kruys A."/>
            <person name="Hutchinson M.I."/>
            <person name="Powell A.J."/>
            <person name="Barry K."/>
            <person name="Miller A.N."/>
            <person name="Grigoriev I.V."/>
            <person name="Debuchy R."/>
            <person name="Gladieux P."/>
            <person name="Hiltunen Thoren M."/>
            <person name="Johannesson H."/>
        </authorList>
    </citation>
    <scope>NUCLEOTIDE SEQUENCE</scope>
    <source>
        <strain evidence="2">CBS 232.78</strain>
    </source>
</reference>
<dbReference type="InterPro" id="IPR011044">
    <property type="entry name" value="Quino_amine_DH_bsu"/>
</dbReference>
<keyword evidence="3" id="KW-1185">Reference proteome</keyword>
<feature type="compositionally biased region" description="Low complexity" evidence="1">
    <location>
        <begin position="450"/>
        <end position="472"/>
    </location>
</feature>
<feature type="compositionally biased region" description="Polar residues" evidence="1">
    <location>
        <begin position="425"/>
        <end position="439"/>
    </location>
</feature>
<feature type="compositionally biased region" description="Low complexity" evidence="1">
    <location>
        <begin position="335"/>
        <end position="350"/>
    </location>
</feature>
<reference evidence="2" key="2">
    <citation type="submission" date="2023-06" db="EMBL/GenBank/DDBJ databases">
        <authorList>
            <consortium name="Lawrence Berkeley National Laboratory"/>
            <person name="Haridas S."/>
            <person name="Hensen N."/>
            <person name="Bonometti L."/>
            <person name="Westerberg I."/>
            <person name="Brannstrom I.O."/>
            <person name="Guillou S."/>
            <person name="Cros-Aarteil S."/>
            <person name="Calhoun S."/>
            <person name="Kuo A."/>
            <person name="Mondo S."/>
            <person name="Pangilinan J."/>
            <person name="Riley R."/>
            <person name="LaButti K."/>
            <person name="Andreopoulos B."/>
            <person name="Lipzen A."/>
            <person name="Chen C."/>
            <person name="Yanf M."/>
            <person name="Daum C."/>
            <person name="Ng V."/>
            <person name="Clum A."/>
            <person name="Steindorff A."/>
            <person name="Ohm R."/>
            <person name="Martin F."/>
            <person name="Silar P."/>
            <person name="Natvig D."/>
            <person name="Lalanne C."/>
            <person name="Gautier V."/>
            <person name="Ament-velasquez S.L."/>
            <person name="Kruys A."/>
            <person name="Hutchinson M.I."/>
            <person name="Powell A.J."/>
            <person name="Barry K."/>
            <person name="Miller A.N."/>
            <person name="Grigoriev I.V."/>
            <person name="Debuchy R."/>
            <person name="Gladieux P."/>
            <person name="Thoren M.H."/>
            <person name="Johannesson H."/>
        </authorList>
    </citation>
    <scope>NUCLEOTIDE SEQUENCE</scope>
    <source>
        <strain evidence="2">CBS 232.78</strain>
    </source>
</reference>